<dbReference type="Pfam" id="PF13728">
    <property type="entry name" value="TraF"/>
    <property type="match status" value="1"/>
</dbReference>
<name>A0A0H3ZTL7_9GAMM</name>
<dbReference type="NCBIfam" id="TIGR02739">
    <property type="entry name" value="TraF"/>
    <property type="match status" value="1"/>
</dbReference>
<organism evidence="1">
    <name type="scientific">Enterovibrio norvegicus</name>
    <dbReference type="NCBI Taxonomy" id="188144"/>
    <lineage>
        <taxon>Bacteria</taxon>
        <taxon>Pseudomonadati</taxon>
        <taxon>Pseudomonadota</taxon>
        <taxon>Gammaproteobacteria</taxon>
        <taxon>Vibrionales</taxon>
        <taxon>Vibrionaceae</taxon>
        <taxon>Enterovibrio</taxon>
    </lineage>
</organism>
<sequence length="286" mass="32509">MMWQRLIALLIAVFYCLPTGGHPIPPGWRFYNEPKPANPVTPKKLPAPMPANTTQTVMSATEQLAWFKKQWNEANAAATIDPKNEQKVRRFLALNRYITSQTDQIGMTFKQLLVEHPELSYTREHPTEQTARQSYLAALETKHKNTVREMARQGWGLFFVYEGHDAITQQLAPSMQSFADAYDLALLGLSEDDQFITAIRENRHNQGKIAADFTPALFLVNPNTKEIKPLAYAIYLALSVAATLLQRRHRFFTIQLLTPESHYACPVDLVCLAEPVRLLFARGEEP</sequence>
<proteinExistence type="predicted"/>
<dbReference type="InterPro" id="IPR039555">
    <property type="entry name" value="TraF/TrbB"/>
</dbReference>
<protein>
    <submittedName>
        <fullName evidence="1">IncF plasmid conjugative transfer pilus assemblyprotein TraF</fullName>
    </submittedName>
</protein>
<reference evidence="1" key="1">
    <citation type="journal article" date="2015" name="MBio">
        <title>Eco-Evolutionary Dynamics of Episomes among Ecologically Cohesive Bacterial Populations.</title>
        <authorList>
            <person name="Xue H."/>
            <person name="Cordero O.X."/>
            <person name="Camas F.M."/>
            <person name="Trimble W."/>
            <person name="Meyer F."/>
            <person name="Guglielmini J."/>
            <person name="Rocha E.P."/>
            <person name="Polz M.F."/>
        </authorList>
    </citation>
    <scope>NUCLEOTIDE SEQUENCE</scope>
    <source>
        <strain evidence="1">FF_472</strain>
    </source>
</reference>
<dbReference type="EMBL" id="KP795526">
    <property type="protein sequence ID" value="AKN37214.1"/>
    <property type="molecule type" value="Genomic_DNA"/>
</dbReference>
<evidence type="ECO:0000313" key="1">
    <source>
        <dbReference type="EMBL" id="AKN37214.1"/>
    </source>
</evidence>
<accession>A0A0H3ZTL7</accession>
<dbReference type="AlphaFoldDB" id="A0A0H3ZTL7"/>
<dbReference type="InterPro" id="IPR014110">
    <property type="entry name" value="TraF"/>
</dbReference>